<keyword evidence="2" id="KW-1185">Reference proteome</keyword>
<name>A0AA38MTL4_9CUCU</name>
<dbReference type="AlphaFoldDB" id="A0AA38MTL4"/>
<comment type="caution">
    <text evidence="1">The sequence shown here is derived from an EMBL/GenBank/DDBJ whole genome shotgun (WGS) entry which is preliminary data.</text>
</comment>
<reference evidence="1" key="1">
    <citation type="journal article" date="2023" name="G3 (Bethesda)">
        <title>Whole genome assemblies of Zophobas morio and Tenebrio molitor.</title>
        <authorList>
            <person name="Kaur S."/>
            <person name="Stinson S.A."/>
            <person name="diCenzo G.C."/>
        </authorList>
    </citation>
    <scope>NUCLEOTIDE SEQUENCE</scope>
    <source>
        <strain evidence="1">QUZm001</strain>
    </source>
</reference>
<evidence type="ECO:0000313" key="2">
    <source>
        <dbReference type="Proteomes" id="UP001168821"/>
    </source>
</evidence>
<dbReference type="EMBL" id="JALNTZ010000001">
    <property type="protein sequence ID" value="KAJ3666831.1"/>
    <property type="molecule type" value="Genomic_DNA"/>
</dbReference>
<sequence>MEKYKIMLRDELAKSDYSRDVDKCTEVMQVIYKKCTPKINSKQGMSYWWTEDISKLLKSARHKRRLYQRARKHDEVASKLYEEYTSARKELRKAINKSKKQHWEEICNKLDEDIFGDGIREVAKENRKKGYTTWVGYKKLEVGDKMYTWNDNKGKLEEKFRKSSQR</sequence>
<protein>
    <submittedName>
        <fullName evidence="1">Uncharacterized protein</fullName>
    </submittedName>
</protein>
<gene>
    <name evidence="1" type="ORF">Zmor_002261</name>
</gene>
<evidence type="ECO:0000313" key="1">
    <source>
        <dbReference type="EMBL" id="KAJ3666831.1"/>
    </source>
</evidence>
<organism evidence="1 2">
    <name type="scientific">Zophobas morio</name>
    <dbReference type="NCBI Taxonomy" id="2755281"/>
    <lineage>
        <taxon>Eukaryota</taxon>
        <taxon>Metazoa</taxon>
        <taxon>Ecdysozoa</taxon>
        <taxon>Arthropoda</taxon>
        <taxon>Hexapoda</taxon>
        <taxon>Insecta</taxon>
        <taxon>Pterygota</taxon>
        <taxon>Neoptera</taxon>
        <taxon>Endopterygota</taxon>
        <taxon>Coleoptera</taxon>
        <taxon>Polyphaga</taxon>
        <taxon>Cucujiformia</taxon>
        <taxon>Tenebrionidae</taxon>
        <taxon>Zophobas</taxon>
    </lineage>
</organism>
<proteinExistence type="predicted"/>
<accession>A0AA38MTL4</accession>
<dbReference type="Proteomes" id="UP001168821">
    <property type="component" value="Unassembled WGS sequence"/>
</dbReference>